<feature type="transmembrane region" description="Helical" evidence="5">
    <location>
        <begin position="138"/>
        <end position="159"/>
    </location>
</feature>
<dbReference type="GO" id="GO:0008233">
    <property type="term" value="F:peptidase activity"/>
    <property type="evidence" value="ECO:0007669"/>
    <property type="project" value="UniProtKB-KW"/>
</dbReference>
<sequence length="651" mass="69972">EAKDEGMIRDDRPHRTTVVVGEDGGGAVDVSSPPPVVDETATTTSSSDVSTFASDDSVDPNDVVRADNDSNDGDGGATRPRRRRKRHGPKSDRNDPAMVSSSSSSSSPLPIFASLESKDIDSTTLIKKRKWERRRRRAMVAIGAAKNAVALFVVIFFAGNVMNQFVDLDDDGSFEVHFGKVLSSSPASLPSPSSPSPSVVLDPEKADVIERRGSLFRTVVTAPKTYRDLNGDRVQALGLVSRAIKRVGPAVVRLETETYSDNNDGGGIEPSTEKLGGHKQQRGDGNDRNNIGDPANDDEGGGDIFDGVPGALPPPSDDRLGEGHVDFGQGSGIIINGEGYILTNAHVVEGATRVYVLLTDGRRFKAEMRGSDDIVDVAILKIVPEFGGADEGTDEHRRLMAGLPVAELGDSDLMEVGNFVTAIGSPGGLDNTCTIGIISGLKRCPKVVGIPDKFGVLDYIQTDAASNFTVGHYLVNQGNSGGPLVDVESGNIVGINTCIRANMEGTSFAIPINKVMGIVDDLSEGKLITHGYLGVHLSTMNPNLARYYNKLQTHQRSRKIPEKEGVMIEKVFRNSPAQTGGLKKYDFVVEIGGQKVEKADDAHVIIDRATIGEELSVKVMREDKEITVQVKPEDLSPRLKQLRAERQKRKT</sequence>
<dbReference type="PANTHER" id="PTHR22939">
    <property type="entry name" value="SERINE PROTEASE FAMILY S1C HTRA-RELATED"/>
    <property type="match status" value="1"/>
</dbReference>
<dbReference type="PROSITE" id="PS50106">
    <property type="entry name" value="PDZ"/>
    <property type="match status" value="1"/>
</dbReference>
<dbReference type="InterPro" id="IPR009003">
    <property type="entry name" value="Peptidase_S1_PA"/>
</dbReference>
<organism evidence="7 8">
    <name type="scientific">Cyclostephanos tholiformis</name>
    <dbReference type="NCBI Taxonomy" id="382380"/>
    <lineage>
        <taxon>Eukaryota</taxon>
        <taxon>Sar</taxon>
        <taxon>Stramenopiles</taxon>
        <taxon>Ochrophyta</taxon>
        <taxon>Bacillariophyta</taxon>
        <taxon>Coscinodiscophyceae</taxon>
        <taxon>Thalassiosirophycidae</taxon>
        <taxon>Stephanodiscales</taxon>
        <taxon>Stephanodiscaceae</taxon>
        <taxon>Cyclostephanos</taxon>
    </lineage>
</organism>
<accession>A0ABD3SFE8</accession>
<evidence type="ECO:0000256" key="3">
    <source>
        <dbReference type="ARBA" id="ARBA00022801"/>
    </source>
</evidence>
<evidence type="ECO:0000256" key="5">
    <source>
        <dbReference type="SAM" id="Phobius"/>
    </source>
</evidence>
<evidence type="ECO:0000313" key="7">
    <source>
        <dbReference type="EMBL" id="KAL3823215.1"/>
    </source>
</evidence>
<dbReference type="PRINTS" id="PR00834">
    <property type="entry name" value="PROTEASES2C"/>
</dbReference>
<dbReference type="Pfam" id="PF13365">
    <property type="entry name" value="Trypsin_2"/>
    <property type="match status" value="1"/>
</dbReference>
<comment type="caution">
    <text evidence="7">The sequence shown here is derived from an EMBL/GenBank/DDBJ whole genome shotgun (WGS) entry which is preliminary data.</text>
</comment>
<evidence type="ECO:0000313" key="8">
    <source>
        <dbReference type="Proteomes" id="UP001530377"/>
    </source>
</evidence>
<proteinExistence type="inferred from homology"/>
<dbReference type="AlphaFoldDB" id="A0ABD3SFE8"/>
<feature type="domain" description="PDZ" evidence="6">
    <location>
        <begin position="531"/>
        <end position="623"/>
    </location>
</feature>
<keyword evidence="2" id="KW-0645">Protease</keyword>
<dbReference type="InterPro" id="IPR001940">
    <property type="entry name" value="Peptidase_S1C"/>
</dbReference>
<reference evidence="7 8" key="1">
    <citation type="submission" date="2024-10" db="EMBL/GenBank/DDBJ databases">
        <title>Updated reference genomes for cyclostephanoid diatoms.</title>
        <authorList>
            <person name="Roberts W.R."/>
            <person name="Alverson A.J."/>
        </authorList>
    </citation>
    <scope>NUCLEOTIDE SEQUENCE [LARGE SCALE GENOMIC DNA]</scope>
    <source>
        <strain evidence="7 8">AJA228-03</strain>
    </source>
</reference>
<feature type="region of interest" description="Disordered" evidence="4">
    <location>
        <begin position="258"/>
        <end position="317"/>
    </location>
</feature>
<comment type="similarity">
    <text evidence="1">Belongs to the peptidase S1C family.</text>
</comment>
<evidence type="ECO:0000256" key="2">
    <source>
        <dbReference type="ARBA" id="ARBA00022670"/>
    </source>
</evidence>
<feature type="compositionally biased region" description="Basic residues" evidence="4">
    <location>
        <begin position="79"/>
        <end position="88"/>
    </location>
</feature>
<dbReference type="PANTHER" id="PTHR22939:SF129">
    <property type="entry name" value="SERINE PROTEASE HTRA2, MITOCHONDRIAL"/>
    <property type="match status" value="1"/>
</dbReference>
<dbReference type="GO" id="GO:0006508">
    <property type="term" value="P:proteolysis"/>
    <property type="evidence" value="ECO:0007669"/>
    <property type="project" value="UniProtKB-KW"/>
</dbReference>
<evidence type="ECO:0000256" key="1">
    <source>
        <dbReference type="ARBA" id="ARBA00010541"/>
    </source>
</evidence>
<dbReference type="SMART" id="SM00228">
    <property type="entry name" value="PDZ"/>
    <property type="match status" value="1"/>
</dbReference>
<keyword evidence="3" id="KW-0378">Hydrolase</keyword>
<gene>
    <name evidence="7" type="ORF">ACHAXA_003494</name>
</gene>
<feature type="compositionally biased region" description="Low complexity" evidence="4">
    <location>
        <begin position="37"/>
        <end position="55"/>
    </location>
</feature>
<feature type="region of interest" description="Disordered" evidence="4">
    <location>
        <begin position="1"/>
        <end position="110"/>
    </location>
</feature>
<dbReference type="Proteomes" id="UP001530377">
    <property type="component" value="Unassembled WGS sequence"/>
</dbReference>
<dbReference type="InterPro" id="IPR036034">
    <property type="entry name" value="PDZ_sf"/>
</dbReference>
<dbReference type="SUPFAM" id="SSF50156">
    <property type="entry name" value="PDZ domain-like"/>
    <property type="match status" value="1"/>
</dbReference>
<dbReference type="Gene3D" id="2.30.42.10">
    <property type="match status" value="1"/>
</dbReference>
<keyword evidence="5" id="KW-0472">Membrane</keyword>
<feature type="non-terminal residue" evidence="7">
    <location>
        <position position="1"/>
    </location>
</feature>
<name>A0ABD3SFE8_9STRA</name>
<protein>
    <recommendedName>
        <fullName evidence="6">PDZ domain-containing protein</fullName>
    </recommendedName>
</protein>
<dbReference type="InterPro" id="IPR001478">
    <property type="entry name" value="PDZ"/>
</dbReference>
<keyword evidence="5" id="KW-0812">Transmembrane</keyword>
<feature type="compositionally biased region" description="Basic and acidic residues" evidence="4">
    <location>
        <begin position="1"/>
        <end position="14"/>
    </location>
</feature>
<dbReference type="Gene3D" id="2.40.10.120">
    <property type="match status" value="1"/>
</dbReference>
<keyword evidence="8" id="KW-1185">Reference proteome</keyword>
<dbReference type="Pfam" id="PF13180">
    <property type="entry name" value="PDZ_2"/>
    <property type="match status" value="1"/>
</dbReference>
<dbReference type="SUPFAM" id="SSF50494">
    <property type="entry name" value="Trypsin-like serine proteases"/>
    <property type="match status" value="1"/>
</dbReference>
<feature type="compositionally biased region" description="Basic and acidic residues" evidence="4">
    <location>
        <begin position="271"/>
        <end position="287"/>
    </location>
</feature>
<dbReference type="EMBL" id="JALLPB020000043">
    <property type="protein sequence ID" value="KAL3823215.1"/>
    <property type="molecule type" value="Genomic_DNA"/>
</dbReference>
<evidence type="ECO:0000259" key="6">
    <source>
        <dbReference type="PROSITE" id="PS50106"/>
    </source>
</evidence>
<keyword evidence="5" id="KW-1133">Transmembrane helix</keyword>
<evidence type="ECO:0000256" key="4">
    <source>
        <dbReference type="SAM" id="MobiDB-lite"/>
    </source>
</evidence>